<evidence type="ECO:0000259" key="4">
    <source>
        <dbReference type="Pfam" id="PF14723"/>
    </source>
</evidence>
<feature type="region of interest" description="Disordered" evidence="3">
    <location>
        <begin position="730"/>
        <end position="758"/>
    </location>
</feature>
<evidence type="ECO:0000256" key="1">
    <source>
        <dbReference type="ARBA" id="ARBA00023054"/>
    </source>
</evidence>
<evidence type="ECO:0000313" key="6">
    <source>
        <dbReference type="Proteomes" id="UP000010552"/>
    </source>
</evidence>
<dbReference type="FunCoup" id="L5KNY9">
    <property type="interactions" value="22"/>
</dbReference>
<dbReference type="PANTHER" id="PTHR17469">
    <property type="entry name" value="SPERM SPECIFIC ANTIGEN 2-RELATED"/>
    <property type="match status" value="1"/>
</dbReference>
<protein>
    <submittedName>
        <fullName evidence="5">Coiled-coil domain-containing protein 129</fullName>
    </submittedName>
</protein>
<feature type="region of interest" description="Disordered" evidence="3">
    <location>
        <begin position="152"/>
        <end position="203"/>
    </location>
</feature>
<evidence type="ECO:0000313" key="5">
    <source>
        <dbReference type="EMBL" id="ELK12641.1"/>
    </source>
</evidence>
<dbReference type="Pfam" id="PF14723">
    <property type="entry name" value="SSFA2_C"/>
    <property type="match status" value="1"/>
</dbReference>
<keyword evidence="1 2" id="KW-0175">Coiled coil</keyword>
<feature type="compositionally biased region" description="Polar residues" evidence="3">
    <location>
        <begin position="60"/>
        <end position="73"/>
    </location>
</feature>
<sequence>MKTWSTDKAENDWGGDNGGEEEKMENNQHTTAFSESSLLSSMQPRVPQLSPGIQLDGNRATVNRANSCQSDSSGFLEEPPEPPPPQPPSWPGSQGPAENGCPKPRGHSQHLVSSQDRQQESDKLNSKIVVSTAFSSQDWSVLEEKASTSVVEKESQFEAMEGPPELLTPDTATIGGEQPRRDGRPRPQLPGPQTEHEASVGMVTSKEDRLFRFIMTCSTEVKDGFVRPEGVGERYVQSHHCESLRSPGTDHVQGQLLPVDPEAPGEAEHNKLCPDINDTLPTWEGLPWRVPEPGKITPHTVDLIQASDKSIPHLDEPSGVTTPQEKPRCSVLSQTPPGAESEMGDLPPNADVNTVSSKSVTVQMSPNLALAAQNAVTLGADSRRTTFKCTVYDPVTTTEPGLLQEARQLTDVSAQIYKYEPRSWHHHSAPSNREQPLTKSVSLDTGFPRIYPVDSCHAVPTHCCHCYHDHPHCHSERQSPSPVPSAHRHCLCSHSHLEAQFMKALKVLQDTTLRELCSCSVHEMEAMKTLCQSFREHLEEIEPPLIGQQALFSRDVSEEERKEAEQLQSLREALRQQVEELEFQLGDRAHQIREGARLVRDTGVGSLTQLELLTGELSEHCTNLRQYDWSEEKSGQTSCANIRPVMVPGAAFPPDDGQQAPCSDDLSDQFIKDCELKKKPRKGKNVQVTLNIESDQKKPRRKDTPALHIPPFIPGVLSEHLIKRYEVQERHPKGRMSPALHNTDLEQKKPRRKDTPALHMSPFAAGKRAGAGCLQGMMGTGQDPYHLEVPQAWPLSWQSVLHGSALGRSSISCCLSGLPSFAAPPGLTWRCGEGQRLTHASAKLVRFTEPMQ</sequence>
<dbReference type="STRING" id="9402.L5KNY9"/>
<keyword evidence="6" id="KW-1185">Reference proteome</keyword>
<proteinExistence type="predicted"/>
<name>L5KNY9_PTEAL</name>
<dbReference type="eggNOG" id="ENOG502QU3K">
    <property type="taxonomic scope" value="Eukaryota"/>
</dbReference>
<feature type="domain" description="Sperm-specific antigen 2 C-terminal" evidence="4">
    <location>
        <begin position="513"/>
        <end position="590"/>
    </location>
</feature>
<accession>L5KNY9</accession>
<feature type="region of interest" description="Disordered" evidence="3">
    <location>
        <begin position="310"/>
        <end position="357"/>
    </location>
</feature>
<feature type="coiled-coil region" evidence="2">
    <location>
        <begin position="557"/>
        <end position="584"/>
    </location>
</feature>
<dbReference type="EMBL" id="KB030660">
    <property type="protein sequence ID" value="ELK12641.1"/>
    <property type="molecule type" value="Genomic_DNA"/>
</dbReference>
<feature type="compositionally biased region" description="Pro residues" evidence="3">
    <location>
        <begin position="81"/>
        <end position="90"/>
    </location>
</feature>
<feature type="region of interest" description="Disordered" evidence="3">
    <location>
        <begin position="682"/>
        <end position="710"/>
    </location>
</feature>
<dbReference type="InterPro" id="IPR043444">
    <property type="entry name" value="TESPA1-like"/>
</dbReference>
<dbReference type="InterPro" id="IPR029326">
    <property type="entry name" value="SSFA2_C"/>
</dbReference>
<feature type="compositionally biased region" description="Polar residues" evidence="3">
    <location>
        <begin position="27"/>
        <end position="43"/>
    </location>
</feature>
<evidence type="ECO:0000256" key="3">
    <source>
        <dbReference type="SAM" id="MobiDB-lite"/>
    </source>
</evidence>
<dbReference type="AlphaFoldDB" id="L5KNY9"/>
<reference evidence="6" key="1">
    <citation type="journal article" date="2013" name="Science">
        <title>Comparative analysis of bat genomes provides insight into the evolution of flight and immunity.</title>
        <authorList>
            <person name="Zhang G."/>
            <person name="Cowled C."/>
            <person name="Shi Z."/>
            <person name="Huang Z."/>
            <person name="Bishop-Lilly K.A."/>
            <person name="Fang X."/>
            <person name="Wynne J.W."/>
            <person name="Xiong Z."/>
            <person name="Baker M.L."/>
            <person name="Zhao W."/>
            <person name="Tachedjian M."/>
            <person name="Zhu Y."/>
            <person name="Zhou P."/>
            <person name="Jiang X."/>
            <person name="Ng J."/>
            <person name="Yang L."/>
            <person name="Wu L."/>
            <person name="Xiao J."/>
            <person name="Feng Y."/>
            <person name="Chen Y."/>
            <person name="Sun X."/>
            <person name="Zhang Y."/>
            <person name="Marsh G.A."/>
            <person name="Crameri G."/>
            <person name="Broder C.C."/>
            <person name="Frey K.G."/>
            <person name="Wang L.F."/>
            <person name="Wang J."/>
        </authorList>
    </citation>
    <scope>NUCLEOTIDE SEQUENCE [LARGE SCALE GENOMIC DNA]</scope>
</reference>
<feature type="compositionally biased region" description="Basic and acidic residues" evidence="3">
    <location>
        <begin position="743"/>
        <end position="756"/>
    </location>
</feature>
<dbReference type="PANTHER" id="PTHR17469:SF14">
    <property type="entry name" value="PROTEIN ITPRID1"/>
    <property type="match status" value="1"/>
</dbReference>
<evidence type="ECO:0000256" key="2">
    <source>
        <dbReference type="SAM" id="Coils"/>
    </source>
</evidence>
<feature type="compositionally biased region" description="Basic and acidic residues" evidence="3">
    <location>
        <begin position="694"/>
        <end position="705"/>
    </location>
</feature>
<feature type="compositionally biased region" description="Basic and acidic residues" evidence="3">
    <location>
        <begin position="1"/>
        <end position="11"/>
    </location>
</feature>
<dbReference type="Proteomes" id="UP000010552">
    <property type="component" value="Unassembled WGS sequence"/>
</dbReference>
<dbReference type="InParanoid" id="L5KNY9"/>
<organism evidence="5 6">
    <name type="scientific">Pteropus alecto</name>
    <name type="common">Black flying fox</name>
    <dbReference type="NCBI Taxonomy" id="9402"/>
    <lineage>
        <taxon>Eukaryota</taxon>
        <taxon>Metazoa</taxon>
        <taxon>Chordata</taxon>
        <taxon>Craniata</taxon>
        <taxon>Vertebrata</taxon>
        <taxon>Euteleostomi</taxon>
        <taxon>Mammalia</taxon>
        <taxon>Eutheria</taxon>
        <taxon>Laurasiatheria</taxon>
        <taxon>Chiroptera</taxon>
        <taxon>Yinpterochiroptera</taxon>
        <taxon>Pteropodoidea</taxon>
        <taxon>Pteropodidae</taxon>
        <taxon>Pteropodinae</taxon>
        <taxon>Pteropus</taxon>
    </lineage>
</organism>
<gene>
    <name evidence="5" type="ORF">PAL_GLEAN10021894</name>
</gene>
<feature type="region of interest" description="Disordered" evidence="3">
    <location>
        <begin position="1"/>
        <end position="124"/>
    </location>
</feature>